<keyword evidence="4" id="KW-1185">Reference proteome</keyword>
<comment type="caution">
    <text evidence="3">The sequence shown here is derived from an EMBL/GenBank/DDBJ whole genome shotgun (WGS) entry which is preliminary data.</text>
</comment>
<comment type="similarity">
    <text evidence="1">Belongs to the ComF/GntX family.</text>
</comment>
<dbReference type="Gene3D" id="3.40.50.2020">
    <property type="match status" value="1"/>
</dbReference>
<evidence type="ECO:0000313" key="3">
    <source>
        <dbReference type="EMBL" id="GGK22944.1"/>
    </source>
</evidence>
<reference evidence="3" key="2">
    <citation type="submission" date="2020-09" db="EMBL/GenBank/DDBJ databases">
        <authorList>
            <person name="Sun Q."/>
            <person name="Ohkuma M."/>
        </authorList>
    </citation>
    <scope>NUCLEOTIDE SEQUENCE</scope>
    <source>
        <strain evidence="3">JCM 12862</strain>
    </source>
</reference>
<reference evidence="3" key="1">
    <citation type="journal article" date="2014" name="Int. J. Syst. Evol. Microbiol.">
        <title>Complete genome sequence of Corynebacterium casei LMG S-19264T (=DSM 44701T), isolated from a smear-ripened cheese.</title>
        <authorList>
            <consortium name="US DOE Joint Genome Institute (JGI-PGF)"/>
            <person name="Walter F."/>
            <person name="Albersmeier A."/>
            <person name="Kalinowski J."/>
            <person name="Ruckert C."/>
        </authorList>
    </citation>
    <scope>NUCLEOTIDE SEQUENCE</scope>
    <source>
        <strain evidence="3">JCM 12862</strain>
    </source>
</reference>
<dbReference type="InterPro" id="IPR000836">
    <property type="entry name" value="PRTase_dom"/>
</dbReference>
<dbReference type="SUPFAM" id="SSF53271">
    <property type="entry name" value="PRTase-like"/>
    <property type="match status" value="1"/>
</dbReference>
<dbReference type="CDD" id="cd06223">
    <property type="entry name" value="PRTases_typeI"/>
    <property type="match status" value="1"/>
</dbReference>
<organism evidence="3 4">
    <name type="scientific">Yeosuana aromativorans</name>
    <dbReference type="NCBI Taxonomy" id="288019"/>
    <lineage>
        <taxon>Bacteria</taxon>
        <taxon>Pseudomonadati</taxon>
        <taxon>Bacteroidota</taxon>
        <taxon>Flavobacteriia</taxon>
        <taxon>Flavobacteriales</taxon>
        <taxon>Flavobacteriaceae</taxon>
        <taxon>Yeosuana</taxon>
    </lineage>
</organism>
<name>A0A8J3BHQ5_9FLAO</name>
<dbReference type="Pfam" id="PF00156">
    <property type="entry name" value="Pribosyltran"/>
    <property type="match status" value="1"/>
</dbReference>
<evidence type="ECO:0000313" key="4">
    <source>
        <dbReference type="Proteomes" id="UP000612329"/>
    </source>
</evidence>
<dbReference type="InterPro" id="IPR029057">
    <property type="entry name" value="PRTase-like"/>
</dbReference>
<dbReference type="Proteomes" id="UP000612329">
    <property type="component" value="Unassembled WGS sequence"/>
</dbReference>
<dbReference type="PANTHER" id="PTHR47505">
    <property type="entry name" value="DNA UTILIZATION PROTEIN YHGH"/>
    <property type="match status" value="1"/>
</dbReference>
<gene>
    <name evidence="3" type="ORF">GCM10007962_16480</name>
</gene>
<proteinExistence type="inferred from homology"/>
<accession>A0A8J3BHQ5</accession>
<evidence type="ECO:0000259" key="2">
    <source>
        <dbReference type="Pfam" id="PF00156"/>
    </source>
</evidence>
<dbReference type="EMBL" id="BMNR01000003">
    <property type="protein sequence ID" value="GGK22944.1"/>
    <property type="molecule type" value="Genomic_DNA"/>
</dbReference>
<dbReference type="AlphaFoldDB" id="A0A8J3BHQ5"/>
<sequence>MLNDIINVFFPKVCYTCQALLNDNELYICTHCRNNLPVTNFHFNNDDSVLKIFYGRVKVEHATALLRFEKKGMVQQLIHGLKYKKQEAIGVFLGDWLGGELKTVKAYQDIDVVIPVPLHKKKLKKRGYNQVAKFAQRLAEALQAEYKDDVLIKVTNTESQVLKKRLARWNQNDELFTLKNKKAIANKHILLVDDLITTGATMEACATVLNQANNIKISVASMAIAQ</sequence>
<feature type="domain" description="Phosphoribosyltransferase" evidence="2">
    <location>
        <begin position="134"/>
        <end position="213"/>
    </location>
</feature>
<dbReference type="InterPro" id="IPR051910">
    <property type="entry name" value="ComF/GntX_DNA_util-trans"/>
</dbReference>
<protein>
    <submittedName>
        <fullName evidence="3">Amidophosphoribosyltransferase</fullName>
    </submittedName>
</protein>
<evidence type="ECO:0000256" key="1">
    <source>
        <dbReference type="ARBA" id="ARBA00008007"/>
    </source>
</evidence>
<dbReference type="PANTHER" id="PTHR47505:SF1">
    <property type="entry name" value="DNA UTILIZATION PROTEIN YHGH"/>
    <property type="match status" value="1"/>
</dbReference>
<dbReference type="RefSeq" id="WP_188651919.1">
    <property type="nucleotide sequence ID" value="NZ_BMNR01000003.1"/>
</dbReference>